<keyword evidence="2" id="KW-1185">Reference proteome</keyword>
<proteinExistence type="predicted"/>
<protein>
    <recommendedName>
        <fullName evidence="3">3-keto-disaccharide hydrolase domain-containing protein</fullName>
    </recommendedName>
</protein>
<name>A6DMU9_9BACT</name>
<dbReference type="OrthoDB" id="256709at2"/>
<evidence type="ECO:0008006" key="3">
    <source>
        <dbReference type="Google" id="ProtNLM"/>
    </source>
</evidence>
<sequence>MNKKSLSLLLLAGLLNTGCQVDSTKNPKPAAQTVEKASPKLEQEQQASAFLSDEFNSQLFSQGTMVYSDDFDGELNKNYLRSKKMYLKDGTLIMAPAFKTKEEAMKKLKRDHHLGLGVVGHLNKVPEKFVLHMRYKFVTDAIVPARPSFQIGHHMMSLSYNPEGGYKLILPGEKKVPFIEANAEMKINEWVDLIIEYQKGKMLLSVNGHSKVYEHPQVTMDNKKDKSGPRFSLKSKDGIEERIVFDSIKLWQAE</sequence>
<evidence type="ECO:0000313" key="2">
    <source>
        <dbReference type="Proteomes" id="UP000004947"/>
    </source>
</evidence>
<comment type="caution">
    <text evidence="1">The sequence shown here is derived from an EMBL/GenBank/DDBJ whole genome shotgun (WGS) entry which is preliminary data.</text>
</comment>
<dbReference type="AlphaFoldDB" id="A6DMU9"/>
<reference evidence="1 2" key="1">
    <citation type="journal article" date="2010" name="J. Bacteriol.">
        <title>Genome sequence of Lentisphaera araneosa HTCC2155T, the type species of the order Lentisphaerales in the phylum Lentisphaerae.</title>
        <authorList>
            <person name="Thrash J.C."/>
            <person name="Cho J.C."/>
            <person name="Vergin K.L."/>
            <person name="Morris R.M."/>
            <person name="Giovannoni S.J."/>
        </authorList>
    </citation>
    <scope>NUCLEOTIDE SEQUENCE [LARGE SCALE GENOMIC DNA]</scope>
    <source>
        <strain evidence="1 2">HTCC2155</strain>
    </source>
</reference>
<organism evidence="1 2">
    <name type="scientific">Lentisphaera araneosa HTCC2155</name>
    <dbReference type="NCBI Taxonomy" id="313628"/>
    <lineage>
        <taxon>Bacteria</taxon>
        <taxon>Pseudomonadati</taxon>
        <taxon>Lentisphaerota</taxon>
        <taxon>Lentisphaeria</taxon>
        <taxon>Lentisphaerales</taxon>
        <taxon>Lentisphaeraceae</taxon>
        <taxon>Lentisphaera</taxon>
    </lineage>
</organism>
<dbReference type="EMBL" id="ABCK01000012">
    <property type="protein sequence ID" value="EDM26985.1"/>
    <property type="molecule type" value="Genomic_DNA"/>
</dbReference>
<dbReference type="Proteomes" id="UP000004947">
    <property type="component" value="Unassembled WGS sequence"/>
</dbReference>
<gene>
    <name evidence="1" type="ORF">LNTAR_07069</name>
</gene>
<dbReference type="STRING" id="313628.LNTAR_07069"/>
<accession>A6DMU9</accession>
<evidence type="ECO:0000313" key="1">
    <source>
        <dbReference type="EMBL" id="EDM26985.1"/>
    </source>
</evidence>
<dbReference type="RefSeq" id="WP_007279192.1">
    <property type="nucleotide sequence ID" value="NZ_ABCK01000012.1"/>
</dbReference>